<reference evidence="1 2" key="1">
    <citation type="journal article" date="2016" name="Nat. Commun.">
        <title>Thousands of microbial genomes shed light on interconnected biogeochemical processes in an aquifer system.</title>
        <authorList>
            <person name="Anantharaman K."/>
            <person name="Brown C.T."/>
            <person name="Hug L.A."/>
            <person name="Sharon I."/>
            <person name="Castelle C.J."/>
            <person name="Probst A.J."/>
            <person name="Thomas B.C."/>
            <person name="Singh A."/>
            <person name="Wilkins M.J."/>
            <person name="Karaoz U."/>
            <person name="Brodie E.L."/>
            <person name="Williams K.H."/>
            <person name="Hubbard S.S."/>
            <person name="Banfield J.F."/>
        </authorList>
    </citation>
    <scope>NUCLEOTIDE SEQUENCE [LARGE SCALE GENOMIC DNA]</scope>
</reference>
<proteinExistence type="predicted"/>
<sequence length="132" mass="15088">MLKVQQLRKSCLNCGNLPARSAYKYCSIKCQQAYQFRDYIQKWKIGKLSGLSKQGLVSPQIKRYLREKHNNQCCLCGWTKVNPITKKVPLVADHIDGNWRNNLESNLQLVCPNCDSLSPTYKGGGKNIRQGR</sequence>
<evidence type="ECO:0000313" key="1">
    <source>
        <dbReference type="EMBL" id="OGN18821.1"/>
    </source>
</evidence>
<dbReference type="Proteomes" id="UP000177478">
    <property type="component" value="Unassembled WGS sequence"/>
</dbReference>
<protein>
    <recommendedName>
        <fullName evidence="3">HNH nuclease domain-containing protein</fullName>
    </recommendedName>
</protein>
<dbReference type="AlphaFoldDB" id="A0A1F8G0P7"/>
<dbReference type="STRING" id="1802689.A3F25_02790"/>
<gene>
    <name evidence="1" type="ORF">A3F25_02790</name>
</gene>
<name>A0A1F8G0P7_9BACT</name>
<organism evidence="1 2">
    <name type="scientific">Candidatus Yanofskybacteria bacterium RIFCSPHIGHO2_12_FULL_45_19b</name>
    <dbReference type="NCBI Taxonomy" id="1802689"/>
    <lineage>
        <taxon>Bacteria</taxon>
        <taxon>Candidatus Yanofskyibacteriota</taxon>
    </lineage>
</organism>
<comment type="caution">
    <text evidence="1">The sequence shown here is derived from an EMBL/GenBank/DDBJ whole genome shotgun (WGS) entry which is preliminary data.</text>
</comment>
<evidence type="ECO:0008006" key="3">
    <source>
        <dbReference type="Google" id="ProtNLM"/>
    </source>
</evidence>
<accession>A0A1F8G0P7</accession>
<evidence type="ECO:0000313" key="2">
    <source>
        <dbReference type="Proteomes" id="UP000177478"/>
    </source>
</evidence>
<dbReference type="EMBL" id="MGKD01000029">
    <property type="protein sequence ID" value="OGN18821.1"/>
    <property type="molecule type" value="Genomic_DNA"/>
</dbReference>